<dbReference type="EMBL" id="QWFX01000016">
    <property type="protein sequence ID" value="RIJ26750.1"/>
    <property type="molecule type" value="Genomic_DNA"/>
</dbReference>
<organism evidence="1 2">
    <name type="scientific">Henriciella mobilis</name>
    <dbReference type="NCBI Taxonomy" id="2305467"/>
    <lineage>
        <taxon>Bacteria</taxon>
        <taxon>Pseudomonadati</taxon>
        <taxon>Pseudomonadota</taxon>
        <taxon>Alphaproteobacteria</taxon>
        <taxon>Hyphomonadales</taxon>
        <taxon>Hyphomonadaceae</taxon>
        <taxon>Henriciella</taxon>
    </lineage>
</organism>
<reference evidence="1 2" key="1">
    <citation type="submission" date="2018-08" db="EMBL/GenBank/DDBJ databases">
        <title>Henriciella mobilis sp. nov., isolated from seawater.</title>
        <authorList>
            <person name="Cheng H."/>
            <person name="Wu Y.-H."/>
            <person name="Xu X.-W."/>
            <person name="Guo L.-L."/>
        </authorList>
    </citation>
    <scope>NUCLEOTIDE SEQUENCE [LARGE SCALE GENOMIC DNA]</scope>
    <source>
        <strain evidence="1 2">JN25</strain>
    </source>
</reference>
<evidence type="ECO:0000313" key="2">
    <source>
        <dbReference type="Proteomes" id="UP000266385"/>
    </source>
</evidence>
<sequence>MRLNRWITFLRGVNVGSGKRLPMKALAAALEEAGYTNVATYIQSGNIVFDSEHDNYWDVSADLTDLLRENFDITPRSQVYAPQDLVRIITLNPYKDEGLEEPKSVHFFLLAEPAEEARLDDLQEIKAHNEAFELTDEAFYLLAPDGIGRSKLVEKLDRLLGVPMTGRNMRTIYKVAELAGLDVEAL</sequence>
<dbReference type="SUPFAM" id="SSF160379">
    <property type="entry name" value="SP0830-like"/>
    <property type="match status" value="1"/>
</dbReference>
<dbReference type="PIRSF" id="PIRSF008502">
    <property type="entry name" value="UCP008502"/>
    <property type="match status" value="1"/>
</dbReference>
<dbReference type="Proteomes" id="UP000266385">
    <property type="component" value="Unassembled WGS sequence"/>
</dbReference>
<accession>A0A399R5Z5</accession>
<dbReference type="Gene3D" id="3.30.70.1280">
    <property type="entry name" value="SP0830-like domains"/>
    <property type="match status" value="1"/>
</dbReference>
<gene>
    <name evidence="1" type="ORF">D1223_17555</name>
</gene>
<proteinExistence type="predicted"/>
<dbReference type="AlphaFoldDB" id="A0A399R5Z5"/>
<protein>
    <submittedName>
        <fullName evidence="1">DUF1697 domain-containing protein</fullName>
    </submittedName>
</protein>
<name>A0A399R5Z5_9PROT</name>
<keyword evidence="2" id="KW-1185">Reference proteome</keyword>
<evidence type="ECO:0000313" key="1">
    <source>
        <dbReference type="EMBL" id="RIJ26750.1"/>
    </source>
</evidence>
<dbReference type="Pfam" id="PF08002">
    <property type="entry name" value="DUF1697"/>
    <property type="match status" value="1"/>
</dbReference>
<dbReference type="PANTHER" id="PTHR36439">
    <property type="entry name" value="BLL4334 PROTEIN"/>
    <property type="match status" value="1"/>
</dbReference>
<comment type="caution">
    <text evidence="1">The sequence shown here is derived from an EMBL/GenBank/DDBJ whole genome shotgun (WGS) entry which is preliminary data.</text>
</comment>
<dbReference type="PANTHER" id="PTHR36439:SF1">
    <property type="entry name" value="DUF1697 DOMAIN-CONTAINING PROTEIN"/>
    <property type="match status" value="1"/>
</dbReference>
<dbReference type="InterPro" id="IPR012545">
    <property type="entry name" value="DUF1697"/>
</dbReference>